<dbReference type="AlphaFoldDB" id="A0A1G1WGB8"/>
<evidence type="ECO:0008006" key="4">
    <source>
        <dbReference type="Google" id="ProtNLM"/>
    </source>
</evidence>
<dbReference type="PANTHER" id="PTHR23419">
    <property type="entry name" value="DIVALENT CATION TOLERANCE CUTA-RELATED"/>
    <property type="match status" value="1"/>
</dbReference>
<sequence length="102" mass="11925">MIFIFTTLNKKEIAVKIGKELLKQRIIACYNLLPTEAAYRWKGKIVDENEVLMILKTRKENFERVEKYLKVHSSYETPEVVAIKATKVSTSYLDWITSETKP</sequence>
<dbReference type="InterPro" id="IPR011322">
    <property type="entry name" value="N-reg_PII-like_a/b"/>
</dbReference>
<accession>A0A1G1WGB8</accession>
<dbReference type="SUPFAM" id="SSF54913">
    <property type="entry name" value="GlnB-like"/>
    <property type="match status" value="1"/>
</dbReference>
<dbReference type="Pfam" id="PF03091">
    <property type="entry name" value="CutA1"/>
    <property type="match status" value="1"/>
</dbReference>
<name>A0A1G1WGB8_9BACT</name>
<dbReference type="PANTHER" id="PTHR23419:SF8">
    <property type="entry name" value="FI09726P"/>
    <property type="match status" value="1"/>
</dbReference>
<dbReference type="Proteomes" id="UP000176389">
    <property type="component" value="Unassembled WGS sequence"/>
</dbReference>
<evidence type="ECO:0000256" key="1">
    <source>
        <dbReference type="ARBA" id="ARBA00010169"/>
    </source>
</evidence>
<dbReference type="STRING" id="1802596.A2Z11_02570"/>
<evidence type="ECO:0000313" key="3">
    <source>
        <dbReference type="Proteomes" id="UP000176389"/>
    </source>
</evidence>
<comment type="caution">
    <text evidence="2">The sequence shown here is derived from an EMBL/GenBank/DDBJ whole genome shotgun (WGS) entry which is preliminary data.</text>
</comment>
<dbReference type="Gene3D" id="3.30.70.120">
    <property type="match status" value="1"/>
</dbReference>
<gene>
    <name evidence="2" type="ORF">A2Z11_02570</name>
</gene>
<reference evidence="2 3" key="1">
    <citation type="journal article" date="2016" name="Nat. Commun.">
        <title>Thousands of microbial genomes shed light on interconnected biogeochemical processes in an aquifer system.</title>
        <authorList>
            <person name="Anantharaman K."/>
            <person name="Brown C.T."/>
            <person name="Hug L.A."/>
            <person name="Sharon I."/>
            <person name="Castelle C.J."/>
            <person name="Probst A.J."/>
            <person name="Thomas B.C."/>
            <person name="Singh A."/>
            <person name="Wilkins M.J."/>
            <person name="Karaoz U."/>
            <person name="Brodie E.L."/>
            <person name="Williams K.H."/>
            <person name="Hubbard S.S."/>
            <person name="Banfield J.F."/>
        </authorList>
    </citation>
    <scope>NUCLEOTIDE SEQUENCE [LARGE SCALE GENOMIC DNA]</scope>
</reference>
<dbReference type="GO" id="GO:0010038">
    <property type="term" value="P:response to metal ion"/>
    <property type="evidence" value="ECO:0007669"/>
    <property type="project" value="InterPro"/>
</dbReference>
<protein>
    <recommendedName>
        <fullName evidence="4">Cation tolerance protein CutA</fullName>
    </recommendedName>
</protein>
<organism evidence="2 3">
    <name type="scientific">Candidatus Woykebacteria bacterium RBG_16_43_9</name>
    <dbReference type="NCBI Taxonomy" id="1802596"/>
    <lineage>
        <taxon>Bacteria</taxon>
        <taxon>Candidatus Woykeibacteriota</taxon>
    </lineage>
</organism>
<proteinExistence type="inferred from homology"/>
<dbReference type="EMBL" id="MHCS01000021">
    <property type="protein sequence ID" value="OGY26480.1"/>
    <property type="molecule type" value="Genomic_DNA"/>
</dbReference>
<dbReference type="GO" id="GO:0005507">
    <property type="term" value="F:copper ion binding"/>
    <property type="evidence" value="ECO:0007669"/>
    <property type="project" value="TreeGrafter"/>
</dbReference>
<dbReference type="InterPro" id="IPR015867">
    <property type="entry name" value="N-reg_PII/ATP_PRibTrfase_C"/>
</dbReference>
<comment type="similarity">
    <text evidence="1">Belongs to the CutA family.</text>
</comment>
<dbReference type="InterPro" id="IPR004323">
    <property type="entry name" value="Ion_tolerance_CutA"/>
</dbReference>
<evidence type="ECO:0000313" key="2">
    <source>
        <dbReference type="EMBL" id="OGY26480.1"/>
    </source>
</evidence>